<dbReference type="EMBL" id="AMQN01032561">
    <property type="status" value="NOT_ANNOTATED_CDS"/>
    <property type="molecule type" value="Genomic_DNA"/>
</dbReference>
<keyword evidence="5" id="KW-1185">Reference proteome</keyword>
<evidence type="ECO:0000256" key="1">
    <source>
        <dbReference type="ARBA" id="ARBA00022837"/>
    </source>
</evidence>
<feature type="non-terminal residue" evidence="3">
    <location>
        <position position="50"/>
    </location>
</feature>
<dbReference type="InterPro" id="IPR002048">
    <property type="entry name" value="EF_hand_dom"/>
</dbReference>
<sequence>SLAAEAEQKDEGEESSVMSDFELMEMVDDIMQQEDGNDDGYIDYVEFLRS</sequence>
<reference evidence="3 5" key="2">
    <citation type="journal article" date="2013" name="Nature">
        <title>Insights into bilaterian evolution from three spiralian genomes.</title>
        <authorList>
            <person name="Simakov O."/>
            <person name="Marletaz F."/>
            <person name="Cho S.J."/>
            <person name="Edsinger-Gonzales E."/>
            <person name="Havlak P."/>
            <person name="Hellsten U."/>
            <person name="Kuo D.H."/>
            <person name="Larsson T."/>
            <person name="Lv J."/>
            <person name="Arendt D."/>
            <person name="Savage R."/>
            <person name="Osoegawa K."/>
            <person name="de Jong P."/>
            <person name="Grimwood J."/>
            <person name="Chapman J.A."/>
            <person name="Shapiro H."/>
            <person name="Aerts A."/>
            <person name="Otillar R.P."/>
            <person name="Terry A.Y."/>
            <person name="Boore J.L."/>
            <person name="Grigoriev I.V."/>
            <person name="Lindberg D.R."/>
            <person name="Seaver E.C."/>
            <person name="Weisblat D.A."/>
            <person name="Putnam N.H."/>
            <person name="Rokhsar D.S."/>
        </authorList>
    </citation>
    <scope>NUCLEOTIDE SEQUENCE</scope>
    <source>
        <strain evidence="3 5">I ESC-2004</strain>
    </source>
</reference>
<dbReference type="HOGENOM" id="CLU_3130149_0_0_1"/>
<proteinExistence type="predicted"/>
<dbReference type="EMBL" id="KB311290">
    <property type="protein sequence ID" value="ELT89571.1"/>
    <property type="molecule type" value="Genomic_DNA"/>
</dbReference>
<gene>
    <name evidence="3" type="ORF">CAPTEDRAFT_88730</name>
</gene>
<accession>R7TES7</accession>
<feature type="domain" description="EF-hand" evidence="2">
    <location>
        <begin position="22"/>
        <end position="50"/>
    </location>
</feature>
<organism evidence="3">
    <name type="scientific">Capitella teleta</name>
    <name type="common">Polychaete worm</name>
    <dbReference type="NCBI Taxonomy" id="283909"/>
    <lineage>
        <taxon>Eukaryota</taxon>
        <taxon>Metazoa</taxon>
        <taxon>Spiralia</taxon>
        <taxon>Lophotrochozoa</taxon>
        <taxon>Annelida</taxon>
        <taxon>Polychaeta</taxon>
        <taxon>Sedentaria</taxon>
        <taxon>Scolecida</taxon>
        <taxon>Capitellidae</taxon>
        <taxon>Capitella</taxon>
    </lineage>
</organism>
<dbReference type="GO" id="GO:0005509">
    <property type="term" value="F:calcium ion binding"/>
    <property type="evidence" value="ECO:0007669"/>
    <property type="project" value="InterPro"/>
</dbReference>
<dbReference type="SUPFAM" id="SSF47473">
    <property type="entry name" value="EF-hand"/>
    <property type="match status" value="1"/>
</dbReference>
<dbReference type="Gene3D" id="1.10.238.10">
    <property type="entry name" value="EF-hand"/>
    <property type="match status" value="1"/>
</dbReference>
<dbReference type="Proteomes" id="UP000014760">
    <property type="component" value="Unassembled WGS sequence"/>
</dbReference>
<evidence type="ECO:0000259" key="2">
    <source>
        <dbReference type="PROSITE" id="PS50222"/>
    </source>
</evidence>
<dbReference type="PROSITE" id="PS00018">
    <property type="entry name" value="EF_HAND_1"/>
    <property type="match status" value="1"/>
</dbReference>
<dbReference type="InterPro" id="IPR018247">
    <property type="entry name" value="EF_Hand_1_Ca_BS"/>
</dbReference>
<name>R7TES7_CAPTE</name>
<dbReference type="PROSITE" id="PS50222">
    <property type="entry name" value="EF_HAND_2"/>
    <property type="match status" value="1"/>
</dbReference>
<evidence type="ECO:0000313" key="3">
    <source>
        <dbReference type="EMBL" id="ELT89571.1"/>
    </source>
</evidence>
<keyword evidence="1" id="KW-0106">Calcium</keyword>
<evidence type="ECO:0000313" key="4">
    <source>
        <dbReference type="EnsemblMetazoa" id="CapteP88730"/>
    </source>
</evidence>
<dbReference type="AlphaFoldDB" id="R7TES7"/>
<protein>
    <recommendedName>
        <fullName evidence="2">EF-hand domain-containing protein</fullName>
    </recommendedName>
</protein>
<feature type="non-terminal residue" evidence="3">
    <location>
        <position position="1"/>
    </location>
</feature>
<evidence type="ECO:0000313" key="5">
    <source>
        <dbReference type="Proteomes" id="UP000014760"/>
    </source>
</evidence>
<dbReference type="OrthoDB" id="289247at2759"/>
<reference evidence="4" key="3">
    <citation type="submission" date="2015-06" db="UniProtKB">
        <authorList>
            <consortium name="EnsemblMetazoa"/>
        </authorList>
    </citation>
    <scope>IDENTIFICATION</scope>
</reference>
<dbReference type="InterPro" id="IPR011992">
    <property type="entry name" value="EF-hand-dom_pair"/>
</dbReference>
<dbReference type="EnsemblMetazoa" id="CapteT88730">
    <property type="protein sequence ID" value="CapteP88730"/>
    <property type="gene ID" value="CapteG88730"/>
</dbReference>
<reference evidence="5" key="1">
    <citation type="submission" date="2012-12" db="EMBL/GenBank/DDBJ databases">
        <authorList>
            <person name="Hellsten U."/>
            <person name="Grimwood J."/>
            <person name="Chapman J.A."/>
            <person name="Shapiro H."/>
            <person name="Aerts A."/>
            <person name="Otillar R.P."/>
            <person name="Terry A.Y."/>
            <person name="Boore J.L."/>
            <person name="Simakov O."/>
            <person name="Marletaz F."/>
            <person name="Cho S.-J."/>
            <person name="Edsinger-Gonzales E."/>
            <person name="Havlak P."/>
            <person name="Kuo D.-H."/>
            <person name="Larsson T."/>
            <person name="Lv J."/>
            <person name="Arendt D."/>
            <person name="Savage R."/>
            <person name="Osoegawa K."/>
            <person name="de Jong P."/>
            <person name="Lindberg D.R."/>
            <person name="Seaver E.C."/>
            <person name="Weisblat D.A."/>
            <person name="Putnam N.H."/>
            <person name="Grigoriev I.V."/>
            <person name="Rokhsar D.S."/>
        </authorList>
    </citation>
    <scope>NUCLEOTIDE SEQUENCE</scope>
    <source>
        <strain evidence="5">I ESC-2004</strain>
    </source>
</reference>